<organism evidence="3 4">
    <name type="scientific">Phyllosticta citriasiana</name>
    <dbReference type="NCBI Taxonomy" id="595635"/>
    <lineage>
        <taxon>Eukaryota</taxon>
        <taxon>Fungi</taxon>
        <taxon>Dikarya</taxon>
        <taxon>Ascomycota</taxon>
        <taxon>Pezizomycotina</taxon>
        <taxon>Dothideomycetes</taxon>
        <taxon>Dothideomycetes incertae sedis</taxon>
        <taxon>Botryosphaeriales</taxon>
        <taxon>Phyllostictaceae</taxon>
        <taxon>Phyllosticta</taxon>
    </lineage>
</organism>
<feature type="compositionally biased region" description="Basic and acidic residues" evidence="1">
    <location>
        <begin position="876"/>
        <end position="885"/>
    </location>
</feature>
<comment type="caution">
    <text evidence="3">The sequence shown here is derived from an EMBL/GenBank/DDBJ whole genome shotgun (WGS) entry which is preliminary data.</text>
</comment>
<feature type="compositionally biased region" description="Polar residues" evidence="1">
    <location>
        <begin position="309"/>
        <end position="321"/>
    </location>
</feature>
<evidence type="ECO:0000259" key="2">
    <source>
        <dbReference type="Pfam" id="PF04424"/>
    </source>
</evidence>
<proteinExistence type="predicted"/>
<feature type="compositionally biased region" description="Polar residues" evidence="1">
    <location>
        <begin position="655"/>
        <end position="673"/>
    </location>
</feature>
<dbReference type="InterPro" id="IPR033979">
    <property type="entry name" value="MINDY_domain"/>
</dbReference>
<feature type="compositionally biased region" description="Acidic residues" evidence="1">
    <location>
        <begin position="65"/>
        <end position="77"/>
    </location>
</feature>
<reference evidence="3 4" key="1">
    <citation type="submission" date="2024-04" db="EMBL/GenBank/DDBJ databases">
        <title>Phyllosticta paracitricarpa is synonymous to the EU quarantine fungus P. citricarpa based on phylogenomic analyses.</title>
        <authorList>
            <consortium name="Lawrence Berkeley National Laboratory"/>
            <person name="Van Ingen-Buijs V.A."/>
            <person name="Van Westerhoven A.C."/>
            <person name="Haridas S."/>
            <person name="Skiadas P."/>
            <person name="Martin F."/>
            <person name="Groenewald J.Z."/>
            <person name="Crous P.W."/>
            <person name="Seidl M.F."/>
        </authorList>
    </citation>
    <scope>NUCLEOTIDE SEQUENCE [LARGE SCALE GENOMIC DNA]</scope>
    <source>
        <strain evidence="3 4">CBS 123371</strain>
    </source>
</reference>
<feature type="compositionally biased region" description="Pro residues" evidence="1">
    <location>
        <begin position="287"/>
        <end position="304"/>
    </location>
</feature>
<feature type="compositionally biased region" description="Polar residues" evidence="1">
    <location>
        <begin position="164"/>
        <end position="181"/>
    </location>
</feature>
<feature type="compositionally biased region" description="Low complexity" evidence="1">
    <location>
        <begin position="810"/>
        <end position="821"/>
    </location>
</feature>
<accession>A0ABR1L1F6</accession>
<feature type="domain" description="MINDY deubiquitinase" evidence="2">
    <location>
        <begin position="327"/>
        <end position="606"/>
    </location>
</feature>
<feature type="compositionally biased region" description="Basic and acidic residues" evidence="1">
    <location>
        <begin position="118"/>
        <end position="154"/>
    </location>
</feature>
<feature type="compositionally biased region" description="Basic and acidic residues" evidence="1">
    <location>
        <begin position="617"/>
        <end position="626"/>
    </location>
</feature>
<evidence type="ECO:0000256" key="1">
    <source>
        <dbReference type="SAM" id="MobiDB-lite"/>
    </source>
</evidence>
<dbReference type="InterPro" id="IPR007518">
    <property type="entry name" value="MINDY"/>
</dbReference>
<name>A0ABR1L1F6_9PEZI</name>
<feature type="compositionally biased region" description="Basic and acidic residues" evidence="1">
    <location>
        <begin position="695"/>
        <end position="710"/>
    </location>
</feature>
<feature type="region of interest" description="Disordered" evidence="1">
    <location>
        <begin position="602"/>
        <end position="885"/>
    </location>
</feature>
<dbReference type="Proteomes" id="UP001363622">
    <property type="component" value="Unassembled WGS sequence"/>
</dbReference>
<protein>
    <recommendedName>
        <fullName evidence="2">MINDY deubiquitinase domain-containing protein</fullName>
    </recommendedName>
</protein>
<feature type="compositionally biased region" description="Polar residues" evidence="1">
    <location>
        <begin position="248"/>
        <end position="264"/>
    </location>
</feature>
<dbReference type="PANTHER" id="PTHR18063:SF6">
    <property type="entry name" value="UBIQUITIN CARBOXYL-TERMINAL HYDROLASE"/>
    <property type="match status" value="1"/>
</dbReference>
<dbReference type="Pfam" id="PF04424">
    <property type="entry name" value="MINDY_DUB"/>
    <property type="match status" value="1"/>
</dbReference>
<feature type="compositionally biased region" description="Polar residues" evidence="1">
    <location>
        <begin position="711"/>
        <end position="735"/>
    </location>
</feature>
<evidence type="ECO:0000313" key="3">
    <source>
        <dbReference type="EMBL" id="KAK7524371.1"/>
    </source>
</evidence>
<feature type="region of interest" description="Disordered" evidence="1">
    <location>
        <begin position="1"/>
        <end position="331"/>
    </location>
</feature>
<feature type="compositionally biased region" description="Pro residues" evidence="1">
    <location>
        <begin position="788"/>
        <end position="800"/>
    </location>
</feature>
<dbReference type="PANTHER" id="PTHR18063">
    <property type="entry name" value="NF-E2 INDUCIBLE PROTEIN"/>
    <property type="match status" value="1"/>
</dbReference>
<sequence length="885" mass="96495">MVRKPDLVPVPLSQAMHNPPYPTTPPDEHPPPLSSPYDASAYQFVNHEDARPTGSRSNSSASETSDWEEPGDSDDEVPAPLKVGAGRRQSSIAANKDATLPAPLRVGPPSGSPVPRISVEDQDRPPLPEVKTPEPDAKKEEPPKSEDSPKKDESPSIQHRPTIPLQSQNPYLRLQTTGQSNDDGERKPFWEGSAAAEVQQEPVEMPLDNSTPIDAFSRMSLGEQKPQGQESLLLDAPVEEERGHGNQILGTQGESSEAAATSLETKAEPEARTAPVAPPAEEKEIPPALPPRRAPDDIPPPKPARPQEASPTAETPSSQQSRQRREHYSIRHVRWLDSRTNKLRHAPVLTQNANGPCPLLALVNALILNAPEGRQTPLMETLENRETVSLGLLLDAVFEELMSGPNSAAAQSLPDVGDLYAFLLALHTGMNVNPRFVTSDSSGAGDFEQTREMRLYSTFGVPLIHGWLPPRDSRAYSAFDRRAKTYEDAQNVQFHKEELDAKLTSTGLSEEEQALYEDLLTIEDFFRSYSTQLTDHGLEVMRKTLKSGQIAILFRNDHFSTVYKHPKTGRILSLVTDAGYASHEEIVWESLVDVKGQGSELFSGDFRPVSHGQQGDKSTEELRNDPVVDDDSGWQPVQHRRRHTGGAGNIHTDAGVTSPQESGTLDSSGQVKSSRTEQEDADLALALQLQEEEEDRHRRETEARRRRENELSQSFLGNEASRNNQRSASGSNPNPSRIMDTIRNNDIRPLIPPRRTGPQQAQTTHRPADDGDEPPPPTYEQAQNSPVYNPPSGLPNPPSNPAAARHGRGQSAYASTSQSYYLGGEGRGSGRGRGANVAARGRGRRQTTGPGGAAGGRLIDRIPDGHGTGAQAGEVGEGKDKCCVM</sequence>
<feature type="compositionally biased region" description="Polar residues" evidence="1">
    <location>
        <begin position="54"/>
        <end position="64"/>
    </location>
</feature>
<dbReference type="EMBL" id="JBBPHU010000001">
    <property type="protein sequence ID" value="KAK7524371.1"/>
    <property type="molecule type" value="Genomic_DNA"/>
</dbReference>
<keyword evidence="4" id="KW-1185">Reference proteome</keyword>
<evidence type="ECO:0000313" key="4">
    <source>
        <dbReference type="Proteomes" id="UP001363622"/>
    </source>
</evidence>
<feature type="compositionally biased region" description="Gly residues" evidence="1">
    <location>
        <begin position="823"/>
        <end position="833"/>
    </location>
</feature>
<gene>
    <name evidence="3" type="ORF">IWZ03DRAFT_411150</name>
</gene>